<dbReference type="Proteomes" id="UP000276133">
    <property type="component" value="Unassembled WGS sequence"/>
</dbReference>
<keyword evidence="1" id="KW-0812">Transmembrane</keyword>
<organism evidence="2 3">
    <name type="scientific">Brachionus plicatilis</name>
    <name type="common">Marine rotifer</name>
    <name type="synonym">Brachionus muelleri</name>
    <dbReference type="NCBI Taxonomy" id="10195"/>
    <lineage>
        <taxon>Eukaryota</taxon>
        <taxon>Metazoa</taxon>
        <taxon>Spiralia</taxon>
        <taxon>Gnathifera</taxon>
        <taxon>Rotifera</taxon>
        <taxon>Eurotatoria</taxon>
        <taxon>Monogononta</taxon>
        <taxon>Pseudotrocha</taxon>
        <taxon>Ploima</taxon>
        <taxon>Brachionidae</taxon>
        <taxon>Brachionus</taxon>
    </lineage>
</organism>
<feature type="transmembrane region" description="Helical" evidence="1">
    <location>
        <begin position="80"/>
        <end position="101"/>
    </location>
</feature>
<protein>
    <submittedName>
        <fullName evidence="2">Uncharacterized protein</fullName>
    </submittedName>
</protein>
<sequence length="111" mass="12992">MTSKCVKQKSKKFISHSIDFLFDTSKLALVNIFLSPLFSMLGRQTNILNVFILSRKNHIQNNNFFCSQFYRSVLAQLYDIYFVEFLASILKTMSNFLMVIISPDRYFLLKG</sequence>
<dbReference type="AlphaFoldDB" id="A0A3M7QRA6"/>
<keyword evidence="1" id="KW-0472">Membrane</keyword>
<evidence type="ECO:0000256" key="1">
    <source>
        <dbReference type="SAM" id="Phobius"/>
    </source>
</evidence>
<gene>
    <name evidence="2" type="ORF">BpHYR1_042877</name>
</gene>
<keyword evidence="1" id="KW-1133">Transmembrane helix</keyword>
<evidence type="ECO:0000313" key="2">
    <source>
        <dbReference type="EMBL" id="RNA13611.1"/>
    </source>
</evidence>
<dbReference type="EMBL" id="REGN01005367">
    <property type="protein sequence ID" value="RNA13611.1"/>
    <property type="molecule type" value="Genomic_DNA"/>
</dbReference>
<reference evidence="2 3" key="1">
    <citation type="journal article" date="2018" name="Sci. Rep.">
        <title>Genomic signatures of local adaptation to the degree of environmental predictability in rotifers.</title>
        <authorList>
            <person name="Franch-Gras L."/>
            <person name="Hahn C."/>
            <person name="Garcia-Roger E.M."/>
            <person name="Carmona M.J."/>
            <person name="Serra M."/>
            <person name="Gomez A."/>
        </authorList>
    </citation>
    <scope>NUCLEOTIDE SEQUENCE [LARGE SCALE GENOMIC DNA]</scope>
    <source>
        <strain evidence="2">HYR1</strain>
    </source>
</reference>
<name>A0A3M7QRA6_BRAPC</name>
<keyword evidence="3" id="KW-1185">Reference proteome</keyword>
<comment type="caution">
    <text evidence="2">The sequence shown here is derived from an EMBL/GenBank/DDBJ whole genome shotgun (WGS) entry which is preliminary data.</text>
</comment>
<proteinExistence type="predicted"/>
<evidence type="ECO:0000313" key="3">
    <source>
        <dbReference type="Proteomes" id="UP000276133"/>
    </source>
</evidence>
<accession>A0A3M7QRA6</accession>